<feature type="domain" description="AAA+ ATPase" evidence="2">
    <location>
        <begin position="40"/>
        <end position="186"/>
    </location>
</feature>
<dbReference type="InterPro" id="IPR027417">
    <property type="entry name" value="P-loop_NTPase"/>
</dbReference>
<dbReference type="PANTHER" id="PTHR32472:SF10">
    <property type="entry name" value="DNA REPAIR PROTEIN RADA-LIKE PROTEIN"/>
    <property type="match status" value="1"/>
</dbReference>
<dbReference type="InterPro" id="IPR049945">
    <property type="entry name" value="AAA_22"/>
</dbReference>
<evidence type="ECO:0000256" key="1">
    <source>
        <dbReference type="SAM" id="MobiDB-lite"/>
    </source>
</evidence>
<reference evidence="3 4" key="1">
    <citation type="submission" date="2016-09" db="EMBL/GenBank/DDBJ databases">
        <title>Genome-resolved meta-omics ties microbial dynamics to process performance in biotechnology for thiocyanate degradation.</title>
        <authorList>
            <person name="Kantor R.S."/>
            <person name="Huddy R.J."/>
            <person name="Iyer R."/>
            <person name="Thomas B.C."/>
            <person name="Brown C.T."/>
            <person name="Anantharaman K."/>
            <person name="Tringe S."/>
            <person name="Hettich R.L."/>
            <person name="Harrison S.T."/>
            <person name="Banfield J.F."/>
        </authorList>
    </citation>
    <scope>NUCLEOTIDE SEQUENCE [LARGE SCALE GENOMIC DNA]</scope>
    <source>
        <strain evidence="3">59-99</strain>
    </source>
</reference>
<evidence type="ECO:0000313" key="4">
    <source>
        <dbReference type="Proteomes" id="UP000184233"/>
    </source>
</evidence>
<dbReference type="Gene3D" id="3.40.50.300">
    <property type="entry name" value="P-loop containing nucleotide triphosphate hydrolases"/>
    <property type="match status" value="1"/>
</dbReference>
<evidence type="ECO:0000259" key="2">
    <source>
        <dbReference type="SMART" id="SM00382"/>
    </source>
</evidence>
<evidence type="ECO:0000313" key="3">
    <source>
        <dbReference type="EMBL" id="OJX57668.1"/>
    </source>
</evidence>
<dbReference type="Pfam" id="PF13401">
    <property type="entry name" value="AAA_22"/>
    <property type="match status" value="1"/>
</dbReference>
<name>A0A1M3KYS8_9BACT</name>
<sequence>MPAGRTALLMTLRDLHGLPYECLRLAEKWKGFLGSVPADEQFTILLSGPSGTGKSTLCLELARELSRFCELLYVCAEERIASGTIRQRARLLKAHRGRSSRHIWMFDTNAIEDVRRELSKGIHGVAIIDSVQEMDVPDAEVWQLRSEFPNVVFIFVAQVDATEKRSRGSGMWPHRVDIRLWTERDKDGSRWATNVKNRYAPTVQRLFLFRPAAAMPSVRKTRPTYAQIIAERSKNGGRIWSSTVQKKRASSSETSKPRRTQRSVTAL</sequence>
<feature type="region of interest" description="Disordered" evidence="1">
    <location>
        <begin position="242"/>
        <end position="267"/>
    </location>
</feature>
<dbReference type="EMBL" id="MKVH01000021">
    <property type="protein sequence ID" value="OJX57668.1"/>
    <property type="molecule type" value="Genomic_DNA"/>
</dbReference>
<protein>
    <recommendedName>
        <fullName evidence="2">AAA+ ATPase domain-containing protein</fullName>
    </recommendedName>
</protein>
<accession>A0A1M3KYS8</accession>
<dbReference type="STRING" id="1895771.BGO89_06770"/>
<dbReference type="InterPro" id="IPR003593">
    <property type="entry name" value="AAA+_ATPase"/>
</dbReference>
<dbReference type="SUPFAM" id="SSF52540">
    <property type="entry name" value="P-loop containing nucleoside triphosphate hydrolases"/>
    <property type="match status" value="1"/>
</dbReference>
<comment type="caution">
    <text evidence="3">The sequence shown here is derived from an EMBL/GenBank/DDBJ whole genome shotgun (WGS) entry which is preliminary data.</text>
</comment>
<dbReference type="AlphaFoldDB" id="A0A1M3KYS8"/>
<gene>
    <name evidence="3" type="ORF">BGO89_06770</name>
</gene>
<dbReference type="Proteomes" id="UP000184233">
    <property type="component" value="Unassembled WGS sequence"/>
</dbReference>
<dbReference type="PANTHER" id="PTHR32472">
    <property type="entry name" value="DNA REPAIR PROTEIN RADA"/>
    <property type="match status" value="1"/>
</dbReference>
<dbReference type="GO" id="GO:0000725">
    <property type="term" value="P:recombinational repair"/>
    <property type="evidence" value="ECO:0007669"/>
    <property type="project" value="TreeGrafter"/>
</dbReference>
<organism evidence="3 4">
    <name type="scientific">Candidatus Kapaibacterium thiocyanatum</name>
    <dbReference type="NCBI Taxonomy" id="1895771"/>
    <lineage>
        <taxon>Bacteria</taxon>
        <taxon>Pseudomonadati</taxon>
        <taxon>Candidatus Kapaibacteriota</taxon>
        <taxon>Candidatus Kapaibacteriia</taxon>
        <taxon>Candidatus Kapaibacteriales</taxon>
        <taxon>Candidatus Kapaibacteriaceae</taxon>
        <taxon>Candidatus Kapaibacterium</taxon>
    </lineage>
</organism>
<proteinExistence type="predicted"/>
<dbReference type="GO" id="GO:0016887">
    <property type="term" value="F:ATP hydrolysis activity"/>
    <property type="evidence" value="ECO:0007669"/>
    <property type="project" value="InterPro"/>
</dbReference>
<dbReference type="SMART" id="SM00382">
    <property type="entry name" value="AAA"/>
    <property type="match status" value="1"/>
</dbReference>